<evidence type="ECO:0000313" key="1">
    <source>
        <dbReference type="EMBL" id="EKM78921.1"/>
    </source>
</evidence>
<gene>
    <name evidence="1" type="ORF">AGABI1DRAFT_92449</name>
</gene>
<proteinExistence type="predicted"/>
<keyword evidence="2" id="KW-1185">Reference proteome</keyword>
<organism evidence="1 2">
    <name type="scientific">Agaricus bisporus var. burnettii (strain JB137-S8 / ATCC MYA-4627 / FGSC 10392)</name>
    <name type="common">White button mushroom</name>
    <dbReference type="NCBI Taxonomy" id="597362"/>
    <lineage>
        <taxon>Eukaryota</taxon>
        <taxon>Fungi</taxon>
        <taxon>Dikarya</taxon>
        <taxon>Basidiomycota</taxon>
        <taxon>Agaricomycotina</taxon>
        <taxon>Agaricomycetes</taxon>
        <taxon>Agaricomycetidae</taxon>
        <taxon>Agaricales</taxon>
        <taxon>Agaricineae</taxon>
        <taxon>Agaricaceae</taxon>
        <taxon>Agaricus</taxon>
    </lineage>
</organism>
<accession>K5WU05</accession>
<protein>
    <submittedName>
        <fullName evidence="1">Uncharacterized protein</fullName>
    </submittedName>
</protein>
<dbReference type="Proteomes" id="UP000008493">
    <property type="component" value="Unassembled WGS sequence"/>
</dbReference>
<dbReference type="InParanoid" id="K5WU05"/>
<reference evidence="2" key="1">
    <citation type="journal article" date="2012" name="Proc. Natl. Acad. Sci. U.S.A.">
        <title>Genome sequence of the button mushroom Agaricus bisporus reveals mechanisms governing adaptation to a humic-rich ecological niche.</title>
        <authorList>
            <person name="Morin E."/>
            <person name="Kohler A."/>
            <person name="Baker A.R."/>
            <person name="Foulongne-Oriol M."/>
            <person name="Lombard V."/>
            <person name="Nagy L.G."/>
            <person name="Ohm R.A."/>
            <person name="Patyshakuliyeva A."/>
            <person name="Brun A."/>
            <person name="Aerts A.L."/>
            <person name="Bailey A.M."/>
            <person name="Billette C."/>
            <person name="Coutinho P.M."/>
            <person name="Deakin G."/>
            <person name="Doddapaneni H."/>
            <person name="Floudas D."/>
            <person name="Grimwood J."/>
            <person name="Hilden K."/>
            <person name="Kuees U."/>
            <person name="LaButti K.M."/>
            <person name="Lapidus A."/>
            <person name="Lindquist E.A."/>
            <person name="Lucas S.M."/>
            <person name="Murat C."/>
            <person name="Riley R.W."/>
            <person name="Salamov A.A."/>
            <person name="Schmutz J."/>
            <person name="Subramanian V."/>
            <person name="Woesten H.A.B."/>
            <person name="Xu J."/>
            <person name="Eastwood D.C."/>
            <person name="Foster G.D."/>
            <person name="Sonnenberg A.S."/>
            <person name="Cullen D."/>
            <person name="de Vries R.P."/>
            <person name="Lundell T."/>
            <person name="Hibbett D.S."/>
            <person name="Henrissat B."/>
            <person name="Burton K.S."/>
            <person name="Kerrigan R.W."/>
            <person name="Challen M.P."/>
            <person name="Grigoriev I.V."/>
            <person name="Martin F."/>
        </authorList>
    </citation>
    <scope>NUCLEOTIDE SEQUENCE [LARGE SCALE GENOMIC DNA]</scope>
    <source>
        <strain evidence="2">JB137-S8 / ATCC MYA-4627 / FGSC 10392</strain>
    </source>
</reference>
<name>K5WU05_AGABU</name>
<dbReference type="KEGG" id="abp:AGABI1DRAFT92449"/>
<dbReference type="OMA" id="HITNPKY"/>
<evidence type="ECO:0000313" key="2">
    <source>
        <dbReference type="Proteomes" id="UP000008493"/>
    </source>
</evidence>
<dbReference type="GeneID" id="18832450"/>
<dbReference type="EMBL" id="JH971391">
    <property type="protein sequence ID" value="EKM78921.1"/>
    <property type="molecule type" value="Genomic_DNA"/>
</dbReference>
<dbReference type="RefSeq" id="XP_007330689.1">
    <property type="nucleotide sequence ID" value="XM_007330627.1"/>
</dbReference>
<dbReference type="AlphaFoldDB" id="K5WU05"/>
<sequence>MRMHPELENAFDAGLSMLEVFKLFTKHHSGLMEERIRTDPTDSKKLVHNNDAFWDNWKPLPQTPYNPECVIDSLVAELATCHPPYRRILTRELVDNPGIFNLSIRSRFKMLIHEPWKALRESYPQYTITPPVVVLRWHSELQNDDALRSICEFGSSPNSSLLLWIISIDTDIKLLNPIQDLLHPFVPFQYCRRPVCYEDVLVDAALILHHRFSILRRKHQKMFDEDEVWPSEEQMSQLIRVVAGVFETVEVMIQFIDWEDDGGPKAHLETFLAYTVDSPLPSDERPYGALDHFYTRALSNLPPHLFTVFKRVFAIALHEVYFPPTNLQYLLACLLSLGKDASFIMLPHIYRLVVDRDGNVFDYPNPWIKCFLEDPMRAAFLHILRHASNPTAMLKVMVQGIQSSARIYGSTIDRLRQSACRYFYQIGAAVASDQPLLVSTTFCHFDFRCLAHTCDKIDLSDFMKFLGMLYLQRVDSPDIVRIEPDLPNHWYEGTGKMRLPQGRKTYQEWILVHITNPKYVLLGFGDETVLAVLVTQDGYPYDRGVSIYTSAMLDYM</sequence>
<dbReference type="HOGENOM" id="CLU_017232_1_0_1"/>
<dbReference type="OrthoDB" id="3124713at2759"/>